<dbReference type="InterPro" id="IPR001309">
    <property type="entry name" value="Pept_C14_p20"/>
</dbReference>
<accession>A0A7R8ZUI2</accession>
<dbReference type="OrthoDB" id="6044770at2759"/>
<dbReference type="InterPro" id="IPR011600">
    <property type="entry name" value="Pept_C14_caspase"/>
</dbReference>
<dbReference type="InterPro" id="IPR029030">
    <property type="entry name" value="Caspase-like_dom_sf"/>
</dbReference>
<evidence type="ECO:0000313" key="1">
    <source>
        <dbReference type="EMBL" id="CAD7234949.1"/>
    </source>
</evidence>
<gene>
    <name evidence="1" type="ORF">CTOB1V02_LOCUS12765</name>
</gene>
<sequence>MSIMKWFVEVVPFMDIIMECFKDYKMIWIGIFTTFTVYYATKIYKGRSRSEPGELQANDSPSPKRRFNLRIWDYSFHFEIKKLSKFSDEDDEKEYILTDEYILKGIDEHVSATGHFGSKSFRPQVYSAPSFFGPKTLRPRVVSKSYGADCPQECFVESANSQRGLEEAKAEQYSTQCLDEVNKEIHGVTDTTSYTFHLDHAGNSQNPQSTPADCKHRMGLALLGPKRPRGETTCGRNVLGPNKPGPKMAMPEMAGSKRPGPNCPKPKTMAPSCLMRWKLSKSPRGLCIIINMKAFKHDPFGKWTKGSWYRHGSEKDVDNLFTTFDELYFKVQLHENPTMKMSIMKWFVEVVPFMDIIMECFKDYKMIWIAIFTTFTVYYAIKIYKGRSRSEPGELQANDSPSPRRRFNLRIRDYSFHFKIKKLSKFSDEDDEKEYILTDEYILKGIDEQAEQYSTQCLDEVNKEIHGVTDTTGYTYHL</sequence>
<dbReference type="GO" id="GO:0006508">
    <property type="term" value="P:proteolysis"/>
    <property type="evidence" value="ECO:0007669"/>
    <property type="project" value="InterPro"/>
</dbReference>
<dbReference type="GO" id="GO:0004197">
    <property type="term" value="F:cysteine-type endopeptidase activity"/>
    <property type="evidence" value="ECO:0007669"/>
    <property type="project" value="InterPro"/>
</dbReference>
<dbReference type="AlphaFoldDB" id="A0A7R8ZUI2"/>
<name>A0A7R8ZUI2_9CRUS</name>
<dbReference type="EMBL" id="OB670567">
    <property type="protein sequence ID" value="CAD7234949.1"/>
    <property type="molecule type" value="Genomic_DNA"/>
</dbReference>
<proteinExistence type="predicted"/>
<organism evidence="1">
    <name type="scientific">Cyprideis torosa</name>
    <dbReference type="NCBI Taxonomy" id="163714"/>
    <lineage>
        <taxon>Eukaryota</taxon>
        <taxon>Metazoa</taxon>
        <taxon>Ecdysozoa</taxon>
        <taxon>Arthropoda</taxon>
        <taxon>Crustacea</taxon>
        <taxon>Oligostraca</taxon>
        <taxon>Ostracoda</taxon>
        <taxon>Podocopa</taxon>
        <taxon>Podocopida</taxon>
        <taxon>Cytherocopina</taxon>
        <taxon>Cytheroidea</taxon>
        <taxon>Cytherideidae</taxon>
        <taxon>Cyprideis</taxon>
    </lineage>
</organism>
<dbReference type="SUPFAM" id="SSF52129">
    <property type="entry name" value="Caspase-like"/>
    <property type="match status" value="1"/>
</dbReference>
<dbReference type="Gene3D" id="3.40.50.1460">
    <property type="match status" value="1"/>
</dbReference>
<dbReference type="Pfam" id="PF00656">
    <property type="entry name" value="Peptidase_C14"/>
    <property type="match status" value="1"/>
</dbReference>
<feature type="non-terminal residue" evidence="1">
    <location>
        <position position="478"/>
    </location>
</feature>
<protein>
    <submittedName>
        <fullName evidence="1">Uncharacterized protein</fullName>
    </submittedName>
</protein>
<reference evidence="1" key="1">
    <citation type="submission" date="2020-11" db="EMBL/GenBank/DDBJ databases">
        <authorList>
            <person name="Tran Van P."/>
        </authorList>
    </citation>
    <scope>NUCLEOTIDE SEQUENCE</scope>
</reference>
<dbReference type="PROSITE" id="PS50208">
    <property type="entry name" value="CASPASE_P20"/>
    <property type="match status" value="1"/>
</dbReference>